<comment type="subcellular location">
    <subcellularLocation>
        <location evidence="1">Cell envelope</location>
    </subcellularLocation>
</comment>
<dbReference type="PANTHER" id="PTHR46847:SF1">
    <property type="entry name" value="D-ALLOSE-BINDING PERIPLASMIC PROTEIN-RELATED"/>
    <property type="match status" value="1"/>
</dbReference>
<comment type="similarity">
    <text evidence="2">Belongs to the bacterial solute-binding protein 2 family.</text>
</comment>
<sequence length="319" mass="33363">MSRIRRMVIAAAVSVLAIGAHAANAQDKLKIAFIPGIASDPFFLAMEKGARAAADKLGVELVWQGSASEYSPQSQMPFVDAALADDIDALILVPTDPDSLQPAVVRAEAAGIPVITVDTTVSDQAYLTAHITGDNVDGGRQAAKTLAEQIGGEGKVFIMSGSPGATTNTLREQGFREELASNFPKIEIVGREYANSQPANATSAVNTVLLNHPDLAGIFAIDGTSGTGTIAALRNNNAVGKVKLVGYDAYKAQVDALQEGVFTALVAQQPAKEAELALEYAKAKVTGEGADKIEKSVVIPNVVMTRENFAETGSSMYSE</sequence>
<evidence type="ECO:0000313" key="7">
    <source>
        <dbReference type="Proteomes" id="UP001156702"/>
    </source>
</evidence>
<dbReference type="CDD" id="cd20007">
    <property type="entry name" value="PBP1_ABC_sugar_binding-like"/>
    <property type="match status" value="1"/>
</dbReference>
<evidence type="ECO:0000256" key="3">
    <source>
        <dbReference type="ARBA" id="ARBA00022729"/>
    </source>
</evidence>
<name>A0ABQ5ZWQ3_9HYPH</name>
<feature type="domain" description="Periplasmic binding protein" evidence="5">
    <location>
        <begin position="31"/>
        <end position="288"/>
    </location>
</feature>
<evidence type="ECO:0000256" key="4">
    <source>
        <dbReference type="SAM" id="SignalP"/>
    </source>
</evidence>
<reference evidence="7" key="1">
    <citation type="journal article" date="2019" name="Int. J. Syst. Evol. Microbiol.">
        <title>The Global Catalogue of Microorganisms (GCM) 10K type strain sequencing project: providing services to taxonomists for standard genome sequencing and annotation.</title>
        <authorList>
            <consortium name="The Broad Institute Genomics Platform"/>
            <consortium name="The Broad Institute Genome Sequencing Center for Infectious Disease"/>
            <person name="Wu L."/>
            <person name="Ma J."/>
        </authorList>
    </citation>
    <scope>NUCLEOTIDE SEQUENCE [LARGE SCALE GENOMIC DNA]</scope>
    <source>
        <strain evidence="7">NBRC 102122</strain>
    </source>
</reference>
<dbReference type="Gene3D" id="3.40.50.2300">
    <property type="match status" value="2"/>
</dbReference>
<evidence type="ECO:0000256" key="1">
    <source>
        <dbReference type="ARBA" id="ARBA00004196"/>
    </source>
</evidence>
<dbReference type="Proteomes" id="UP001156702">
    <property type="component" value="Unassembled WGS sequence"/>
</dbReference>
<proteinExistence type="inferred from homology"/>
<feature type="signal peptide" evidence="4">
    <location>
        <begin position="1"/>
        <end position="22"/>
    </location>
</feature>
<evidence type="ECO:0000256" key="2">
    <source>
        <dbReference type="ARBA" id="ARBA00007639"/>
    </source>
</evidence>
<evidence type="ECO:0000313" key="6">
    <source>
        <dbReference type="EMBL" id="GLR55104.1"/>
    </source>
</evidence>
<dbReference type="Pfam" id="PF13407">
    <property type="entry name" value="Peripla_BP_4"/>
    <property type="match status" value="1"/>
</dbReference>
<dbReference type="SUPFAM" id="SSF53822">
    <property type="entry name" value="Periplasmic binding protein-like I"/>
    <property type="match status" value="1"/>
</dbReference>
<keyword evidence="7" id="KW-1185">Reference proteome</keyword>
<comment type="caution">
    <text evidence="6">The sequence shown here is derived from an EMBL/GenBank/DDBJ whole genome shotgun (WGS) entry which is preliminary data.</text>
</comment>
<dbReference type="InterPro" id="IPR025997">
    <property type="entry name" value="SBP_2_dom"/>
</dbReference>
<organism evidence="6 7">
    <name type="scientific">Shinella yambaruensis</name>
    <dbReference type="NCBI Taxonomy" id="415996"/>
    <lineage>
        <taxon>Bacteria</taxon>
        <taxon>Pseudomonadati</taxon>
        <taxon>Pseudomonadota</taxon>
        <taxon>Alphaproteobacteria</taxon>
        <taxon>Hyphomicrobiales</taxon>
        <taxon>Rhizobiaceae</taxon>
        <taxon>Shinella</taxon>
    </lineage>
</organism>
<keyword evidence="3 4" id="KW-0732">Signal</keyword>
<dbReference type="PANTHER" id="PTHR46847">
    <property type="entry name" value="D-ALLOSE-BINDING PERIPLASMIC PROTEIN-RELATED"/>
    <property type="match status" value="1"/>
</dbReference>
<gene>
    <name evidence="6" type="primary">rbsB</name>
    <name evidence="6" type="ORF">GCM10007923_63250</name>
</gene>
<dbReference type="EMBL" id="BSOP01000067">
    <property type="protein sequence ID" value="GLR55104.1"/>
    <property type="molecule type" value="Genomic_DNA"/>
</dbReference>
<dbReference type="InterPro" id="IPR028082">
    <property type="entry name" value="Peripla_BP_I"/>
</dbReference>
<accession>A0ABQ5ZWQ3</accession>
<evidence type="ECO:0000259" key="5">
    <source>
        <dbReference type="Pfam" id="PF13407"/>
    </source>
</evidence>
<protein>
    <submittedName>
        <fullName evidence="6">D-ribose ABC transporter substrate-binding protein</fullName>
    </submittedName>
</protein>
<dbReference type="RefSeq" id="WP_244770466.1">
    <property type="nucleotide sequence ID" value="NZ_BSOP01000067.1"/>
</dbReference>
<feature type="chain" id="PRO_5047285918" evidence="4">
    <location>
        <begin position="23"/>
        <end position="319"/>
    </location>
</feature>